<dbReference type="WBParaSite" id="SCUD_0000691101-mRNA-1">
    <property type="protein sequence ID" value="SCUD_0000691101-mRNA-1"/>
    <property type="gene ID" value="SCUD_0000691101"/>
</dbReference>
<evidence type="ECO:0000313" key="1">
    <source>
        <dbReference type="EMBL" id="VDP09162.1"/>
    </source>
</evidence>
<name>A0A183JW16_9TREM</name>
<accession>A0A183JW16</accession>
<gene>
    <name evidence="1" type="ORF">SCUD_LOCUS6911</name>
</gene>
<organism evidence="3">
    <name type="scientific">Schistosoma curassoni</name>
    <dbReference type="NCBI Taxonomy" id="6186"/>
    <lineage>
        <taxon>Eukaryota</taxon>
        <taxon>Metazoa</taxon>
        <taxon>Spiralia</taxon>
        <taxon>Lophotrochozoa</taxon>
        <taxon>Platyhelminthes</taxon>
        <taxon>Trematoda</taxon>
        <taxon>Digenea</taxon>
        <taxon>Strigeidida</taxon>
        <taxon>Schistosomatoidea</taxon>
        <taxon>Schistosomatidae</taxon>
        <taxon>Schistosoma</taxon>
    </lineage>
</organism>
<evidence type="ECO:0000313" key="3">
    <source>
        <dbReference type="WBParaSite" id="SCUD_0000691101-mRNA-1"/>
    </source>
</evidence>
<proteinExistence type="predicted"/>
<evidence type="ECO:0000313" key="2">
    <source>
        <dbReference type="Proteomes" id="UP000279833"/>
    </source>
</evidence>
<dbReference type="Proteomes" id="UP000279833">
    <property type="component" value="Unassembled WGS sequence"/>
</dbReference>
<keyword evidence="2" id="KW-1185">Reference proteome</keyword>
<dbReference type="STRING" id="6186.A0A183JW16"/>
<protein>
    <submittedName>
        <fullName evidence="3">DCAF15_WD40 domain-containing protein</fullName>
    </submittedName>
</protein>
<sequence length="73" mass="7922">SSWKLSIYTEKSAQNCEIVLVVYGIDGNSGPILIGRSNDEKGLFQANRIDNFMVSSNLEDSSGLPHCTSIPCT</sequence>
<dbReference type="AlphaFoldDB" id="A0A183JW16"/>
<reference evidence="1 2" key="2">
    <citation type="submission" date="2018-11" db="EMBL/GenBank/DDBJ databases">
        <authorList>
            <consortium name="Pathogen Informatics"/>
        </authorList>
    </citation>
    <scope>NUCLEOTIDE SEQUENCE [LARGE SCALE GENOMIC DNA]</scope>
    <source>
        <strain evidence="1">Dakar</strain>
        <strain evidence="2">Dakar, Senegal</strain>
    </source>
</reference>
<dbReference type="EMBL" id="UZAK01018554">
    <property type="protein sequence ID" value="VDP09162.1"/>
    <property type="molecule type" value="Genomic_DNA"/>
</dbReference>
<reference evidence="3" key="1">
    <citation type="submission" date="2016-06" db="UniProtKB">
        <authorList>
            <consortium name="WormBaseParasite"/>
        </authorList>
    </citation>
    <scope>IDENTIFICATION</scope>
</reference>